<evidence type="ECO:0000256" key="2">
    <source>
        <dbReference type="ARBA" id="ARBA00007886"/>
    </source>
</evidence>
<comment type="similarity">
    <text evidence="2">Belongs to the GerABKC lipoprotein family.</text>
</comment>
<feature type="domain" description="Spore germination protein N-terminal" evidence="9">
    <location>
        <begin position="37"/>
        <end position="211"/>
    </location>
</feature>
<comment type="subcellular location">
    <subcellularLocation>
        <location evidence="1">Membrane</location>
        <topology evidence="1">Lipid-anchor</topology>
    </subcellularLocation>
</comment>
<proteinExistence type="inferred from homology"/>
<evidence type="ECO:0000259" key="9">
    <source>
        <dbReference type="Pfam" id="PF25198"/>
    </source>
</evidence>
<reference evidence="10 11" key="1">
    <citation type="submission" date="2019-10" db="EMBL/GenBank/DDBJ databases">
        <title>Description of Paenibacillus terrestris sp. nov.</title>
        <authorList>
            <person name="Carlier A."/>
            <person name="Qi S."/>
        </authorList>
    </citation>
    <scope>NUCLEOTIDE SEQUENCE [LARGE SCALE GENOMIC DNA]</scope>
    <source>
        <strain evidence="10 11">LMG 31458</strain>
    </source>
</reference>
<name>A0ABX1Y456_9BACL</name>
<dbReference type="NCBIfam" id="TIGR02887">
    <property type="entry name" value="spore_ger_x_C"/>
    <property type="match status" value="1"/>
</dbReference>
<dbReference type="Pfam" id="PF25198">
    <property type="entry name" value="Spore_GerAC_N"/>
    <property type="match status" value="1"/>
</dbReference>
<protein>
    <submittedName>
        <fullName evidence="10">Ger(X)C family spore germination protein</fullName>
    </submittedName>
</protein>
<evidence type="ECO:0000256" key="5">
    <source>
        <dbReference type="ARBA" id="ARBA00023136"/>
    </source>
</evidence>
<dbReference type="InterPro" id="IPR057336">
    <property type="entry name" value="GerAC_N"/>
</dbReference>
<sequence>MSFVRNADEEANHLKRAITTGLFLFPFLFLLTSCWSRHELNDISIVVGLGIDKAGESYKITVQTVNPGQVTVKKGGSSNATAVITYEETGMTVPDALSRMSVKAPRYLHYSHLRMVVFGEDMARAGISKPLDFLSRNMDMRTDFYFIVAKQAKASEVLKVLSAMDPIPANNMYTKLETSDKYWSATGSMNLNYLLQELATHGKSPTMTGVEILGNRKIGEKTSNAQYVDPPALLIYSGMAAFKFDRFVGWLNENDTEALNYVQNSVYQTTGYIPCPGAEGNITMQVIRSNTVIHPHLVSGLPEFDVNVRIDQDIADVECKIDLSQAAVVAALKQLSDSKLETLIGESIAKIQRKLGADIYGFGDAFHHKYPKAWHQIKNWNEVFRTIKVRVHVDSTLRRVGTILQPINQITTE</sequence>
<evidence type="ECO:0000256" key="7">
    <source>
        <dbReference type="ARBA" id="ARBA00023288"/>
    </source>
</evidence>
<feature type="domain" description="Spore germination GerAC-like C-terminal" evidence="8">
    <location>
        <begin position="237"/>
        <end position="401"/>
    </location>
</feature>
<keyword evidence="11" id="KW-1185">Reference proteome</keyword>
<dbReference type="InterPro" id="IPR046953">
    <property type="entry name" value="Spore_GerAC-like_C"/>
</dbReference>
<organism evidence="10 11">
    <name type="scientific">Paenibacillus phytorum</name>
    <dbReference type="NCBI Taxonomy" id="2654977"/>
    <lineage>
        <taxon>Bacteria</taxon>
        <taxon>Bacillati</taxon>
        <taxon>Bacillota</taxon>
        <taxon>Bacilli</taxon>
        <taxon>Bacillales</taxon>
        <taxon>Paenibacillaceae</taxon>
        <taxon>Paenibacillus</taxon>
    </lineage>
</organism>
<dbReference type="InterPro" id="IPR038501">
    <property type="entry name" value="Spore_GerAC_C_sf"/>
</dbReference>
<gene>
    <name evidence="10" type="ORF">GC098_28395</name>
</gene>
<dbReference type="PROSITE" id="PS51257">
    <property type="entry name" value="PROKAR_LIPOPROTEIN"/>
    <property type="match status" value="1"/>
</dbReference>
<evidence type="ECO:0000256" key="1">
    <source>
        <dbReference type="ARBA" id="ARBA00004635"/>
    </source>
</evidence>
<evidence type="ECO:0000313" key="10">
    <source>
        <dbReference type="EMBL" id="NOU75264.1"/>
    </source>
</evidence>
<evidence type="ECO:0000256" key="3">
    <source>
        <dbReference type="ARBA" id="ARBA00022544"/>
    </source>
</evidence>
<evidence type="ECO:0000259" key="8">
    <source>
        <dbReference type="Pfam" id="PF05504"/>
    </source>
</evidence>
<dbReference type="PANTHER" id="PTHR35789:SF1">
    <property type="entry name" value="SPORE GERMINATION PROTEIN B3"/>
    <property type="match status" value="1"/>
</dbReference>
<dbReference type="Pfam" id="PF05504">
    <property type="entry name" value="Spore_GerAC"/>
    <property type="match status" value="1"/>
</dbReference>
<dbReference type="Proteomes" id="UP000616779">
    <property type="component" value="Unassembled WGS sequence"/>
</dbReference>
<comment type="caution">
    <text evidence="10">The sequence shown here is derived from an EMBL/GenBank/DDBJ whole genome shotgun (WGS) entry which is preliminary data.</text>
</comment>
<keyword evidence="3" id="KW-0309">Germination</keyword>
<accession>A0ABX1Y456</accession>
<dbReference type="InterPro" id="IPR008844">
    <property type="entry name" value="Spore_GerAC-like"/>
</dbReference>
<evidence type="ECO:0000313" key="11">
    <source>
        <dbReference type="Proteomes" id="UP000616779"/>
    </source>
</evidence>
<dbReference type="EMBL" id="WHOA01000201">
    <property type="protein sequence ID" value="NOU75264.1"/>
    <property type="molecule type" value="Genomic_DNA"/>
</dbReference>
<dbReference type="Gene3D" id="3.30.300.210">
    <property type="entry name" value="Nutrient germinant receptor protein C, domain 3"/>
    <property type="match status" value="1"/>
</dbReference>
<evidence type="ECO:0000256" key="6">
    <source>
        <dbReference type="ARBA" id="ARBA00023139"/>
    </source>
</evidence>
<keyword evidence="6" id="KW-0564">Palmitate</keyword>
<keyword evidence="7" id="KW-0449">Lipoprotein</keyword>
<evidence type="ECO:0000256" key="4">
    <source>
        <dbReference type="ARBA" id="ARBA00022729"/>
    </source>
</evidence>
<dbReference type="Gene3D" id="6.20.190.10">
    <property type="entry name" value="Nutrient germinant receptor protein C, domain 1"/>
    <property type="match status" value="1"/>
</dbReference>
<keyword evidence="4" id="KW-0732">Signal</keyword>
<keyword evidence="5" id="KW-0472">Membrane</keyword>
<dbReference type="PANTHER" id="PTHR35789">
    <property type="entry name" value="SPORE GERMINATION PROTEIN B3"/>
    <property type="match status" value="1"/>
</dbReference>